<feature type="compositionally biased region" description="Polar residues" evidence="2">
    <location>
        <begin position="1276"/>
        <end position="1285"/>
    </location>
</feature>
<keyword evidence="1" id="KW-0175">Coiled coil</keyword>
<sequence>MAEHTEPNLDLTSFVGRLNGSKGVLLVDPRPGVEGRWQPTRAGVVNSWLWSDEQFLFQDGWLALVGENGSGKSLTGTTWCPTLIDGDVSRRGLSVGERAAGTLSDRHVNWESGPPKTGLWWKELGRTDVDSSTQERTTRWLTVGLWLRNRGSDRKVVERAWFLAPARVGENLALVRDGTPVDLEDLAQQLAEHEGRLFTSNERLVRVASKHLAVVTGEDEFEEAVRGTLYQPLDPDQLNALTTVLRALRRVSVNDKINPDDMRASLTSALPALDGARVQRLADALTKAEQLDRRLQHARKQQETLAHVAAAYSRYAGAVAALISARLLQNNDQCERIAREEKDLHRQQADQERIKQEAETTTQELTRRIENLNQTIESLRSNLSEHPGAGLDHLERTADHLETIAEHAEEQATEAEHTARATSEAAGEHYSLATAAAAHLRSLLDQIHRDADELHAAAFHHQLATVSGPLVEEEPTVPPADLDDRVAEAKHAFHEWADERARAVEAINLAISDLRSARDAREATQGRLTEAQNTADDAETEATQAAEQCRTAEQDLLDQLSTIVAGFRHLPAPPVKLLTSQPLGIDAIEHWARDALDHTLQALDVPGAESRAAVATDAATYARTEADQARTNAADTARSAGSAAEPLAGLAAQLPEAPPSLADLIAVARKVAEHAIDYDPDQLNAVIEDISNAETNARTQLFERRRALQHAARLLEEWERVQAQANRDQARAEEAERKAAQAERAATTADHKATTAADTWAHDVRTWIDDLQVVDSTQLPLSILDDPCQADPNSLIVGVATAHRQAAITLTAARTAAETEAAELAAQCRRLDAKVTEVEQGDPAPESPSWRADRTNRPGAPLWALVDFAEGLPPDQAGKLEGALLTAGLLDAWVSSDGQLTDGDLHLVPGEPLSGPTLANLLVPDPRSAIPAPQVHALLASIRVADSVDDWEAPVVFELGGTMRSGLLKASRPEGWTPRHIGPTARERTRQQQLAQLSAQRDQVEAARTEAANRAQQTQDALDRAQQEAASLPDSTLLLQHRHEATERRVTAHRLREEVRAAQTLAEHTTASAHEAHSLARDAYADAFLPPESDAVHSAIGICTDLPDLVAQAASTSRAATAAAHHACDNAQRANELEQRRNAAVAAAADAQQAATEARAEYHELPDLAVVRQTRERAQEATHTAENAADAVASLATQAQRDEAAVRGALERLNKTVRTPDGRMLPTDSAELSHYRHQVSALRDCVADWAHAATRTHLLIDTAAHHRRAADEAQHRAQQARSWATRTRDDAQTARHRYTEELRQHGRSYQALVDELGQRRREGTEVSTDLDAQRATAHRADIEATRITTQLAGVQQRRDQAVRTRADSLTALQEVFDHHLAVEITGAETLRRPPHLESGLDTAHRIIQLRNLHDVDWDECVPRAQSAADHVLRELDTRVRNVRDRLFQFGRHIELEDVPQAAWKRVTLTEQSQAAADLAPSDTSTQSLRTVLEDLNRSIQTLQTDFNEQVHTEIKGTVFTDLRKHINLKIALAEQIVEDIQTTLSTVRTGVARVGIKLAWKPREDPAAHEAISLIRKPDLEGAFDRMYDFFIRKLDEGSQEPSWTARVQEVFDYRNWYEWEIRLTHAEFAGPHDAGEVFRTVTPRHNPLDALSAGEKRLATMLPMLAAIRAFYSIEGYQGPHMIFIDELDATFDPPNLRKVIALLRAWDFDVLATLPSMRPLLVAETGSAGLHKISKRGDGLRYSIPCIWRGAGTPVTARIAVGGGHHSHHSGSSTPPPDAPPPHPFDGPAGEI</sequence>
<dbReference type="RefSeq" id="WP_010310160.1">
    <property type="nucleotide sequence ID" value="NZ_CP061007.1"/>
</dbReference>
<evidence type="ECO:0000256" key="2">
    <source>
        <dbReference type="SAM" id="MobiDB-lite"/>
    </source>
</evidence>
<keyword evidence="3" id="KW-0540">Nuclease</keyword>
<dbReference type="OrthoDB" id="8527901at2"/>
<feature type="coiled-coil region" evidence="1">
    <location>
        <begin position="337"/>
        <end position="425"/>
    </location>
</feature>
<feature type="region of interest" description="Disordered" evidence="2">
    <location>
        <begin position="1762"/>
        <end position="1794"/>
    </location>
</feature>
<feature type="coiled-coil region" evidence="1">
    <location>
        <begin position="1134"/>
        <end position="1191"/>
    </location>
</feature>
<gene>
    <name evidence="3" type="ORF">A8926_6827</name>
</gene>
<feature type="compositionally biased region" description="Low complexity" evidence="2">
    <location>
        <begin position="742"/>
        <end position="756"/>
    </location>
</feature>
<feature type="compositionally biased region" description="Basic and acidic residues" evidence="2">
    <location>
        <begin position="728"/>
        <end position="741"/>
    </location>
</feature>
<evidence type="ECO:0000313" key="4">
    <source>
        <dbReference type="Proteomes" id="UP000233786"/>
    </source>
</evidence>
<name>A0A2N3Y6Z5_SACSN</name>
<proteinExistence type="predicted"/>
<feature type="region of interest" description="Disordered" evidence="2">
    <location>
        <begin position="1270"/>
        <end position="1294"/>
    </location>
</feature>
<evidence type="ECO:0000313" key="3">
    <source>
        <dbReference type="EMBL" id="PKW18704.1"/>
    </source>
</evidence>
<keyword evidence="4" id="KW-1185">Reference proteome</keyword>
<reference evidence="3" key="1">
    <citation type="submission" date="2017-12" db="EMBL/GenBank/DDBJ databases">
        <title>Sequencing the genomes of 1000 Actinobacteria strains.</title>
        <authorList>
            <person name="Klenk H.-P."/>
        </authorList>
    </citation>
    <scope>NUCLEOTIDE SEQUENCE [LARGE SCALE GENOMIC DNA]</scope>
    <source>
        <strain evidence="3">DSM 44228</strain>
    </source>
</reference>
<feature type="region of interest" description="Disordered" evidence="2">
    <location>
        <begin position="836"/>
        <end position="856"/>
    </location>
</feature>
<dbReference type="Proteomes" id="UP000233786">
    <property type="component" value="Unassembled WGS sequence"/>
</dbReference>
<feature type="compositionally biased region" description="Pro residues" evidence="2">
    <location>
        <begin position="1776"/>
        <end position="1787"/>
    </location>
</feature>
<feature type="region of interest" description="Disordered" evidence="2">
    <location>
        <begin position="970"/>
        <end position="1030"/>
    </location>
</feature>
<feature type="coiled-coil region" evidence="1">
    <location>
        <begin position="514"/>
        <end position="555"/>
    </location>
</feature>
<comment type="caution">
    <text evidence="3">The sequence shown here is derived from an EMBL/GenBank/DDBJ whole genome shotgun (WGS) entry which is preliminary data.</text>
</comment>
<accession>A0A2N3Y6Z5</accession>
<dbReference type="InterPro" id="IPR027417">
    <property type="entry name" value="P-loop_NTPase"/>
</dbReference>
<dbReference type="STRING" id="994479.GCA_000194155_04850"/>
<organism evidence="3 4">
    <name type="scientific">Saccharopolyspora spinosa</name>
    <dbReference type="NCBI Taxonomy" id="60894"/>
    <lineage>
        <taxon>Bacteria</taxon>
        <taxon>Bacillati</taxon>
        <taxon>Actinomycetota</taxon>
        <taxon>Actinomycetes</taxon>
        <taxon>Pseudonocardiales</taxon>
        <taxon>Pseudonocardiaceae</taxon>
        <taxon>Saccharopolyspora</taxon>
    </lineage>
</organism>
<protein>
    <submittedName>
        <fullName evidence="3">Exonuclease SbcCD C subunit</fullName>
    </submittedName>
</protein>
<dbReference type="EMBL" id="PJNB01000001">
    <property type="protein sequence ID" value="PKW18704.1"/>
    <property type="molecule type" value="Genomic_DNA"/>
</dbReference>
<evidence type="ECO:0000256" key="1">
    <source>
        <dbReference type="SAM" id="Coils"/>
    </source>
</evidence>
<feature type="compositionally biased region" description="Low complexity" evidence="2">
    <location>
        <begin position="991"/>
        <end position="1001"/>
    </location>
</feature>
<keyword evidence="3" id="KW-0378">Hydrolase</keyword>
<dbReference type="GO" id="GO:0004527">
    <property type="term" value="F:exonuclease activity"/>
    <property type="evidence" value="ECO:0007669"/>
    <property type="project" value="UniProtKB-KW"/>
</dbReference>
<dbReference type="Pfam" id="PF13558">
    <property type="entry name" value="SbcC_Walker_B"/>
    <property type="match status" value="1"/>
</dbReference>
<dbReference type="Gene3D" id="3.40.50.300">
    <property type="entry name" value="P-loop containing nucleotide triphosphate hydrolases"/>
    <property type="match status" value="1"/>
</dbReference>
<feature type="region of interest" description="Disordered" evidence="2">
    <location>
        <begin position="726"/>
        <end position="756"/>
    </location>
</feature>
<dbReference type="SUPFAM" id="SSF52540">
    <property type="entry name" value="P-loop containing nucleoside triphosphate hydrolases"/>
    <property type="match status" value="1"/>
</dbReference>
<keyword evidence="3" id="KW-0269">Exonuclease</keyword>